<dbReference type="GO" id="GO:0006915">
    <property type="term" value="P:apoptotic process"/>
    <property type="evidence" value="ECO:0007669"/>
    <property type="project" value="UniProtKB-KW"/>
</dbReference>
<keyword evidence="5" id="KW-0479">Metal-binding</keyword>
<dbReference type="Pfam" id="PF12180">
    <property type="entry name" value="EABR"/>
    <property type="match status" value="1"/>
</dbReference>
<dbReference type="GO" id="GO:0043123">
    <property type="term" value="P:positive regulation of canonical NF-kappaB signal transduction"/>
    <property type="evidence" value="ECO:0007669"/>
    <property type="project" value="TreeGrafter"/>
</dbReference>
<keyword evidence="7" id="KW-0862">Zinc</keyword>
<dbReference type="GO" id="GO:0006357">
    <property type="term" value="P:regulation of transcription by RNA polymerase II"/>
    <property type="evidence" value="ECO:0007669"/>
    <property type="project" value="TreeGrafter"/>
</dbReference>
<dbReference type="InterPro" id="IPR022008">
    <property type="entry name" value="EABR"/>
</dbReference>
<keyword evidence="10 18" id="KW-0175">Coiled coil</keyword>
<protein>
    <recommendedName>
        <fullName evidence="15">TNFAIP3-interacting protein 2</fullName>
    </recommendedName>
    <alternativeName>
        <fullName evidence="16">A20-binding inhibitor of NF-kappa-B activation 2</fullName>
    </alternativeName>
</protein>
<keyword evidence="2" id="KW-0963">Cytoplasm</keyword>
<keyword evidence="6 17" id="KW-0863">Zinc-finger</keyword>
<dbReference type="Proteomes" id="UP001311232">
    <property type="component" value="Unassembled WGS sequence"/>
</dbReference>
<comment type="caution">
    <text evidence="21">The sequence shown here is derived from an EMBL/GenBank/DDBJ whole genome shotgun (WGS) entry which is preliminary data.</text>
</comment>
<evidence type="ECO:0000256" key="15">
    <source>
        <dbReference type="ARBA" id="ARBA00073020"/>
    </source>
</evidence>
<dbReference type="EMBL" id="JAHHUM010001213">
    <property type="protein sequence ID" value="KAK5613438.1"/>
    <property type="molecule type" value="Genomic_DNA"/>
</dbReference>
<keyword evidence="22" id="KW-1185">Reference proteome</keyword>
<name>A0AAV9RWU4_9TELE</name>
<evidence type="ECO:0000256" key="13">
    <source>
        <dbReference type="ARBA" id="ARBA00055998"/>
    </source>
</evidence>
<accession>A0AAV9RWU4</accession>
<keyword evidence="3" id="KW-0597">Phosphoprotein</keyword>
<keyword evidence="8" id="KW-0832">Ubl conjugation</keyword>
<evidence type="ECO:0000256" key="1">
    <source>
        <dbReference type="ARBA" id="ARBA00004496"/>
    </source>
</evidence>
<dbReference type="GO" id="GO:0006954">
    <property type="term" value="P:inflammatory response"/>
    <property type="evidence" value="ECO:0007669"/>
    <property type="project" value="UniProtKB-KW"/>
</dbReference>
<evidence type="ECO:0000256" key="17">
    <source>
        <dbReference type="PROSITE-ProRule" id="PRU01142"/>
    </source>
</evidence>
<dbReference type="GO" id="GO:0034138">
    <property type="term" value="P:toll-like receptor 3 signaling pathway"/>
    <property type="evidence" value="ECO:0007669"/>
    <property type="project" value="TreeGrafter"/>
</dbReference>
<evidence type="ECO:0000256" key="12">
    <source>
        <dbReference type="ARBA" id="ARBA00023198"/>
    </source>
</evidence>
<evidence type="ECO:0000313" key="22">
    <source>
        <dbReference type="Proteomes" id="UP001311232"/>
    </source>
</evidence>
<dbReference type="Pfam" id="PF16516">
    <property type="entry name" value="CC2-LZ"/>
    <property type="match status" value="1"/>
</dbReference>
<dbReference type="FunFam" id="1.20.5.990:FF:000005">
    <property type="entry name" value="TNFAIP3 interacting protein 2"/>
    <property type="match status" value="1"/>
</dbReference>
<dbReference type="PANTHER" id="PTHR31882:SF6">
    <property type="entry name" value="TNFAIP3-INTERACTING PROTEIN 2"/>
    <property type="match status" value="1"/>
</dbReference>
<reference evidence="21 22" key="1">
    <citation type="submission" date="2021-06" db="EMBL/GenBank/DDBJ databases">
        <authorList>
            <person name="Palmer J.M."/>
        </authorList>
    </citation>
    <scope>NUCLEOTIDE SEQUENCE [LARGE SCALE GENOMIC DNA]</scope>
    <source>
        <strain evidence="21 22">MEX-2019</strain>
        <tissue evidence="21">Muscle</tissue>
    </source>
</reference>
<evidence type="ECO:0000256" key="11">
    <source>
        <dbReference type="ARBA" id="ARBA00023163"/>
    </source>
</evidence>
<dbReference type="GO" id="GO:0070530">
    <property type="term" value="F:K63-linked polyubiquitin modification-dependent protein binding"/>
    <property type="evidence" value="ECO:0007669"/>
    <property type="project" value="InterPro"/>
</dbReference>
<comment type="subcellular location">
    <subcellularLocation>
        <location evidence="1">Cytoplasm</location>
    </subcellularLocation>
</comment>
<evidence type="ECO:0000313" key="21">
    <source>
        <dbReference type="EMBL" id="KAK5613438.1"/>
    </source>
</evidence>
<comment type="subunit">
    <text evidence="14">Interacts with STK11/LKB1, TNFAIP3, IKBKG, NFKB1, MAP3K8, TEK, RIPK1, CHUK, IKBKB and SMARCD1. Interacts with polyubiquitin.</text>
</comment>
<evidence type="ECO:0000256" key="3">
    <source>
        <dbReference type="ARBA" id="ARBA00022553"/>
    </source>
</evidence>
<evidence type="ECO:0000256" key="19">
    <source>
        <dbReference type="SAM" id="MobiDB-lite"/>
    </source>
</evidence>
<feature type="region of interest" description="Disordered" evidence="19">
    <location>
        <begin position="375"/>
        <end position="410"/>
    </location>
</feature>
<evidence type="ECO:0000256" key="4">
    <source>
        <dbReference type="ARBA" id="ARBA00022703"/>
    </source>
</evidence>
<evidence type="ECO:0000256" key="14">
    <source>
        <dbReference type="ARBA" id="ARBA00063508"/>
    </source>
</evidence>
<feature type="coiled-coil region" evidence="18">
    <location>
        <begin position="214"/>
        <end position="241"/>
    </location>
</feature>
<dbReference type="PANTHER" id="PTHR31882">
    <property type="entry name" value="TNFAIP3-INTERACTING PROTEIN COILED COIL FAMILY MEMBER"/>
    <property type="match status" value="1"/>
</dbReference>
<evidence type="ECO:0000259" key="20">
    <source>
        <dbReference type="PROSITE" id="PS51801"/>
    </source>
</evidence>
<keyword evidence="12" id="KW-0395">Inflammatory response</keyword>
<proteinExistence type="predicted"/>
<dbReference type="AlphaFoldDB" id="A0AAV9RWU4"/>
<dbReference type="InterPro" id="IPR032419">
    <property type="entry name" value="CC2-LZ_dom"/>
</dbReference>
<evidence type="ECO:0000256" key="5">
    <source>
        <dbReference type="ARBA" id="ARBA00022723"/>
    </source>
</evidence>
<feature type="coiled-coil region" evidence="18">
    <location>
        <begin position="280"/>
        <end position="353"/>
    </location>
</feature>
<dbReference type="PROSITE" id="PS51801">
    <property type="entry name" value="ZF_CCHC_NOA"/>
    <property type="match status" value="1"/>
</dbReference>
<comment type="function">
    <text evidence="13">Inhibits NF-kappa-B activation by blocking the interaction of RIPK1 with its downstream effector NEMO/IKBKG. Forms a ternary complex with NFKB1 and MAP3K8 but appears to function upstream of MAP3K8 in the TLR4 signaling pathway that regulates MAP3K8 activation. Involved in activation of the MEK/ERK signaling pathway during innate immune response; this function seems to be stimulus- and cell type specific. Required for stability of MAP3K8. Involved in regulation of apoptosis in endothelial cells; promotes TEK agonist-stimulated endothelial survival. May act as transcriptional coactivator when translocated to the nucleus. Enhances CHUK-mediated NF-kappa-B activation involving NF-kappa-B p50-p65 and p50-c-Rel complexes.</text>
</comment>
<evidence type="ECO:0000256" key="16">
    <source>
        <dbReference type="ARBA" id="ARBA00079469"/>
    </source>
</evidence>
<dbReference type="GO" id="GO:0008270">
    <property type="term" value="F:zinc ion binding"/>
    <property type="evidence" value="ECO:0007669"/>
    <property type="project" value="UniProtKB-KW"/>
</dbReference>
<evidence type="ECO:0000256" key="2">
    <source>
        <dbReference type="ARBA" id="ARBA00022490"/>
    </source>
</evidence>
<gene>
    <name evidence="21" type="ORF">CRENBAI_021625</name>
</gene>
<evidence type="ECO:0000256" key="18">
    <source>
        <dbReference type="SAM" id="Coils"/>
    </source>
</evidence>
<keyword evidence="11" id="KW-0804">Transcription</keyword>
<keyword evidence="4" id="KW-0053">Apoptosis</keyword>
<dbReference type="Gene3D" id="1.20.5.990">
    <property type="entry name" value="Nemo cc2-lz domain - 1d5 darpin complex"/>
    <property type="match status" value="1"/>
</dbReference>
<feature type="coiled-coil region" evidence="18">
    <location>
        <begin position="102"/>
        <end position="154"/>
    </location>
</feature>
<evidence type="ECO:0000256" key="10">
    <source>
        <dbReference type="ARBA" id="ARBA00023054"/>
    </source>
</evidence>
<feature type="domain" description="CCHC NOA-type" evidence="20">
    <location>
        <begin position="422"/>
        <end position="454"/>
    </location>
</feature>
<evidence type="ECO:0000256" key="7">
    <source>
        <dbReference type="ARBA" id="ARBA00022833"/>
    </source>
</evidence>
<organism evidence="21 22">
    <name type="scientific">Crenichthys baileyi</name>
    <name type="common">White River springfish</name>
    <dbReference type="NCBI Taxonomy" id="28760"/>
    <lineage>
        <taxon>Eukaryota</taxon>
        <taxon>Metazoa</taxon>
        <taxon>Chordata</taxon>
        <taxon>Craniata</taxon>
        <taxon>Vertebrata</taxon>
        <taxon>Euteleostomi</taxon>
        <taxon>Actinopterygii</taxon>
        <taxon>Neopterygii</taxon>
        <taxon>Teleostei</taxon>
        <taxon>Neoteleostei</taxon>
        <taxon>Acanthomorphata</taxon>
        <taxon>Ovalentaria</taxon>
        <taxon>Atherinomorphae</taxon>
        <taxon>Cyprinodontiformes</taxon>
        <taxon>Goodeidae</taxon>
        <taxon>Crenichthys</taxon>
    </lineage>
</organism>
<dbReference type="GO" id="GO:0034134">
    <property type="term" value="P:toll-like receptor 2 signaling pathway"/>
    <property type="evidence" value="ECO:0007669"/>
    <property type="project" value="TreeGrafter"/>
</dbReference>
<evidence type="ECO:0000256" key="8">
    <source>
        <dbReference type="ARBA" id="ARBA00022843"/>
    </source>
</evidence>
<dbReference type="GO" id="GO:0005737">
    <property type="term" value="C:cytoplasm"/>
    <property type="evidence" value="ECO:0007669"/>
    <property type="project" value="UniProtKB-SubCell"/>
</dbReference>
<keyword evidence="9" id="KW-0805">Transcription regulation</keyword>
<evidence type="ECO:0000256" key="6">
    <source>
        <dbReference type="ARBA" id="ARBA00022771"/>
    </source>
</evidence>
<dbReference type="GO" id="GO:0071222">
    <property type="term" value="P:cellular response to lipopolysaccharide"/>
    <property type="evidence" value="ECO:0007669"/>
    <property type="project" value="TreeGrafter"/>
</dbReference>
<evidence type="ECO:0000256" key="9">
    <source>
        <dbReference type="ARBA" id="ARBA00023015"/>
    </source>
</evidence>
<sequence>MDSASISSEGDALLREKTRSYSVLNTLYHETRGEIELLNKQIYLKDNIIADLKTRLARHERIYMTVGDDEPVVIGPANSLVESLLTEICKLKQKRSDMDLKAFRQAEEIQRLNAQIREKELELERIRCQPDHEKDQEIQRLRAALEEREQAAATRTVLCSSLADEADQLRSQLGATVKVCQELLARLEKRGRGGEVEELSKQQKAKETPDLSDLNAAKSQIRQLQEENQQLKQRVAYVQDLNSQWQKYDTSREEYIRALCQRLKESSGQGLRPVMLRQEISRLNSLLDEKVRECARLDRDMEDIRRQSHERIQTLEQQVLIYTEDFKSERADRERAQGQIADLKEQISQLKQQSYKQQGANRESRDAVPLCRVHIGHRISPRRNKDSSEPLLRTAPEREQPATPPPPATASAATVATNWRECPGYSELQCPQCHARFNDTEAAECMKHLEECARL</sequence>
<dbReference type="InterPro" id="IPR034735">
    <property type="entry name" value="NEMO_ZF"/>
</dbReference>